<dbReference type="InterPro" id="IPR036396">
    <property type="entry name" value="Cyt_P450_sf"/>
</dbReference>
<keyword evidence="3" id="KW-1185">Reference proteome</keyword>
<dbReference type="EMBL" id="JAOL01000097">
    <property type="protein sequence ID" value="EUA91045.1"/>
    <property type="molecule type" value="Genomic_DNA"/>
</dbReference>
<evidence type="ECO:0000313" key="2">
    <source>
        <dbReference type="EMBL" id="EUA91045.1"/>
    </source>
</evidence>
<organism evidence="2 3">
    <name type="scientific">Mycobacterium ulcerans str. Harvey</name>
    <dbReference type="NCBI Taxonomy" id="1299332"/>
    <lineage>
        <taxon>Bacteria</taxon>
        <taxon>Bacillati</taxon>
        <taxon>Actinomycetota</taxon>
        <taxon>Actinomycetes</taxon>
        <taxon>Mycobacteriales</taxon>
        <taxon>Mycobacteriaceae</taxon>
        <taxon>Mycobacterium</taxon>
        <taxon>Mycobacterium ulcerans group</taxon>
    </lineage>
</organism>
<name>A0ABP3AKZ2_MYCUL</name>
<evidence type="ECO:0000313" key="3">
    <source>
        <dbReference type="Proteomes" id="UP000020681"/>
    </source>
</evidence>
<feature type="region of interest" description="Disordered" evidence="1">
    <location>
        <begin position="167"/>
        <end position="247"/>
    </location>
</feature>
<feature type="compositionally biased region" description="Low complexity" evidence="1">
    <location>
        <begin position="206"/>
        <end position="227"/>
    </location>
</feature>
<dbReference type="Gene3D" id="1.10.630.10">
    <property type="entry name" value="Cytochrome P450"/>
    <property type="match status" value="1"/>
</dbReference>
<feature type="compositionally biased region" description="Basic and acidic residues" evidence="1">
    <location>
        <begin position="238"/>
        <end position="247"/>
    </location>
</feature>
<protein>
    <submittedName>
        <fullName evidence="2">Cytochrome P450 family protein</fullName>
    </submittedName>
</protein>
<dbReference type="SUPFAM" id="SSF48264">
    <property type="entry name" value="Cytochrome P450"/>
    <property type="match status" value="1"/>
</dbReference>
<evidence type="ECO:0000256" key="1">
    <source>
        <dbReference type="SAM" id="MobiDB-lite"/>
    </source>
</evidence>
<comment type="caution">
    <text evidence="2">The sequence shown here is derived from an EMBL/GenBank/DDBJ whole genome shotgun (WGS) entry which is preliminary data.</text>
</comment>
<accession>A0ABP3AKZ2</accession>
<sequence length="247" mass="27506">MPVDGPTALIVSDGEDHRRRCSTVAPGLRHRSVQDYVATMVSTIDNVIDSWRPGQPLDIYQEFRCAVRRSTTESLFGPRLASHLDYLGRQLQPLIDLTHRLPQVMQLQQRLNSPGWRRAMAARTRIDELIDAEIANARAEPSPDDRMLTALINGRSEEGCALSDTRFATPSFRSSRPATRPPAQRWRGPPTPCSRCPAPGRRRPARLPGCSAAPRPAPRPSALSPTSMALCTKRFGSTHREWSRRAG</sequence>
<reference evidence="2 3" key="1">
    <citation type="submission" date="2014-01" db="EMBL/GenBank/DDBJ databases">
        <authorList>
            <person name="Dobos K."/>
            <person name="Lenaerts A."/>
            <person name="Ordway D."/>
            <person name="DeGroote M.A."/>
            <person name="Parker T."/>
            <person name="Sizemore C."/>
            <person name="Tallon L.J."/>
            <person name="Sadzewicz L.K."/>
            <person name="Sengamalay N."/>
            <person name="Fraser C.M."/>
            <person name="Hine E."/>
            <person name="Shefchek K.A."/>
            <person name="Das S.P."/>
            <person name="Tettelin H."/>
        </authorList>
    </citation>
    <scope>NUCLEOTIDE SEQUENCE [LARGE SCALE GENOMIC DNA]</scope>
    <source>
        <strain evidence="2 3">Harvey</strain>
    </source>
</reference>
<proteinExistence type="predicted"/>
<feature type="compositionally biased region" description="Polar residues" evidence="1">
    <location>
        <begin position="167"/>
        <end position="177"/>
    </location>
</feature>
<dbReference type="Proteomes" id="UP000020681">
    <property type="component" value="Unassembled WGS sequence"/>
</dbReference>
<gene>
    <name evidence="2" type="ORF">I551_2661</name>
</gene>